<keyword evidence="2" id="KW-1185">Reference proteome</keyword>
<dbReference type="Proteomes" id="UP001595766">
    <property type="component" value="Unassembled WGS sequence"/>
</dbReference>
<gene>
    <name evidence="1" type="ORF">ACFOUP_16860</name>
</gene>
<dbReference type="EMBL" id="JBHSAV010000092">
    <property type="protein sequence ID" value="MFC3978057.1"/>
    <property type="molecule type" value="Genomic_DNA"/>
</dbReference>
<dbReference type="Pfam" id="PF13707">
    <property type="entry name" value="RloB"/>
    <property type="match status" value="1"/>
</dbReference>
<name>A0ABV8EP09_9BACT</name>
<dbReference type="RefSeq" id="WP_241296161.1">
    <property type="nucleotide sequence ID" value="NZ_JAKZGR010000012.1"/>
</dbReference>
<evidence type="ECO:0000313" key="1">
    <source>
        <dbReference type="EMBL" id="MFC3978057.1"/>
    </source>
</evidence>
<reference evidence="2" key="1">
    <citation type="journal article" date="2019" name="Int. J. Syst. Evol. Microbiol.">
        <title>The Global Catalogue of Microorganisms (GCM) 10K type strain sequencing project: providing services to taxonomists for standard genome sequencing and annotation.</title>
        <authorList>
            <consortium name="The Broad Institute Genomics Platform"/>
            <consortium name="The Broad Institute Genome Sequencing Center for Infectious Disease"/>
            <person name="Wu L."/>
            <person name="Ma J."/>
        </authorList>
    </citation>
    <scope>NUCLEOTIDE SEQUENCE [LARGE SCALE GENOMIC DNA]</scope>
    <source>
        <strain evidence="2">CECT 8551</strain>
    </source>
</reference>
<dbReference type="InterPro" id="IPR025591">
    <property type="entry name" value="RloB"/>
</dbReference>
<accession>A0ABV8EP09</accession>
<protein>
    <submittedName>
        <fullName evidence="1">RloB family protein</fullName>
    </submittedName>
</protein>
<proteinExistence type="predicted"/>
<sequence length="184" mass="21371">MSKRNKPRGKKINPTYWVFCEGKTEEAYISFLKSKYRLPIEIVSKVAGSSVSSNFIKKTKQGKPTDPKDKDFLFYDGDISEIIDQLKKIDSAKMIISNPSIELWFLYHYKNQKAFITVDDCMRDLSNRNKNRYKKGLIDKKLTEKLDSECKRACERAKESILFDNPSSNVFSFIEELENAKKGK</sequence>
<organism evidence="1 2">
    <name type="scientific">Belliella kenyensis</name>
    <dbReference type="NCBI Taxonomy" id="1472724"/>
    <lineage>
        <taxon>Bacteria</taxon>
        <taxon>Pseudomonadati</taxon>
        <taxon>Bacteroidota</taxon>
        <taxon>Cytophagia</taxon>
        <taxon>Cytophagales</taxon>
        <taxon>Cyclobacteriaceae</taxon>
        <taxon>Belliella</taxon>
    </lineage>
</organism>
<evidence type="ECO:0000313" key="2">
    <source>
        <dbReference type="Proteomes" id="UP001595766"/>
    </source>
</evidence>
<comment type="caution">
    <text evidence="1">The sequence shown here is derived from an EMBL/GenBank/DDBJ whole genome shotgun (WGS) entry which is preliminary data.</text>
</comment>